<dbReference type="PROSITE" id="PS01036">
    <property type="entry name" value="HSP70_3"/>
    <property type="match status" value="1"/>
</dbReference>
<keyword evidence="3 4" id="KW-0067">ATP-binding</keyword>
<dbReference type="Pfam" id="PF00012">
    <property type="entry name" value="HSP70"/>
    <property type="match status" value="1"/>
</dbReference>
<dbReference type="PANTHER" id="PTHR19375">
    <property type="entry name" value="HEAT SHOCK PROTEIN 70KDA"/>
    <property type="match status" value="1"/>
</dbReference>
<keyword evidence="6" id="KW-1185">Reference proteome</keyword>
<dbReference type="InterPro" id="IPR043129">
    <property type="entry name" value="ATPase_NBD"/>
</dbReference>
<dbReference type="FunFam" id="3.30.30.30:FF:000005">
    <property type="entry name" value="Heat shock protein ssb1"/>
    <property type="match status" value="1"/>
</dbReference>
<dbReference type="Proteomes" id="UP000695562">
    <property type="component" value="Unassembled WGS sequence"/>
</dbReference>
<dbReference type="InterPro" id="IPR029047">
    <property type="entry name" value="HSP70_peptide-bd_sf"/>
</dbReference>
<organism evidence="5 6">
    <name type="scientific">Polysphondylium violaceum</name>
    <dbReference type="NCBI Taxonomy" id="133409"/>
    <lineage>
        <taxon>Eukaryota</taxon>
        <taxon>Amoebozoa</taxon>
        <taxon>Evosea</taxon>
        <taxon>Eumycetozoa</taxon>
        <taxon>Dictyostelia</taxon>
        <taxon>Dictyosteliales</taxon>
        <taxon>Dictyosteliaceae</taxon>
        <taxon>Polysphondylium</taxon>
    </lineage>
</organism>
<dbReference type="EMBL" id="AJWJ01000028">
    <property type="protein sequence ID" value="KAF2077448.1"/>
    <property type="molecule type" value="Genomic_DNA"/>
</dbReference>
<dbReference type="InterPro" id="IPR013126">
    <property type="entry name" value="Hsp_70_fam"/>
</dbReference>
<dbReference type="GO" id="GO:0140662">
    <property type="term" value="F:ATP-dependent protein folding chaperone"/>
    <property type="evidence" value="ECO:0007669"/>
    <property type="project" value="InterPro"/>
</dbReference>
<dbReference type="CDD" id="cd24028">
    <property type="entry name" value="ASKHA_NBD_HSP70_HSPA1-like"/>
    <property type="match status" value="1"/>
</dbReference>
<accession>A0A8J4PYH4</accession>
<sequence>MYCIGIDLGSKNTRVAVFRKGRPVVMIPNQYGDRSILSCIIFLADRYLIGEKESLYYENTLFNFKRIIGLKYSQIPLDDTNLWPFKVVNVDGQAHLQVTCDNETKTYSPEELLLIMILKLKENTQKFIGHSIKEASISIPCFFTYPKRKAILKACEIAKLKVRLISEPTAAAMAHDFGPEKKNVLVYDIGAYGANASIVTYEDLIYEVKASFGVYLGGEDFDNCLVGHFVQKLKTKYNKDISQDKRAMFLLKDACENVKIALSYSQQSQIDIKSLFKGTDFTISITRKTFEKCCAHLFQKVTDPIDLVLKDAQMRRTSIDEIILIGGSSYIPKVRQIVKDFFGGKQLKNSLDPDCAVACGAAMYSSSYQYRDDEDILLMNATLFSYGIETEGGVMEPIVHRNTGTPCKIHKTFLPIKEDQKSVLIKIYEGNMMLTRDNILLGVFEFHLPIPKENIPQKIRVAFDFSIITETIKVICLHEATGKEEIFNLTHDKVCSKEETIASQNQELSLRLEP</sequence>
<evidence type="ECO:0000256" key="2">
    <source>
        <dbReference type="ARBA" id="ARBA00022741"/>
    </source>
</evidence>
<proteinExistence type="inferred from homology"/>
<comment type="caution">
    <text evidence="5">The sequence shown here is derived from an EMBL/GenBank/DDBJ whole genome shotgun (WGS) entry which is preliminary data.</text>
</comment>
<comment type="similarity">
    <text evidence="1 4">Belongs to the heat shock protein 70 family.</text>
</comment>
<protein>
    <submittedName>
        <fullName evidence="5">Uncharacterized protein</fullName>
    </submittedName>
</protein>
<name>A0A8J4PYH4_9MYCE</name>
<dbReference type="SUPFAM" id="SSF100920">
    <property type="entry name" value="Heat shock protein 70kD (HSP70), peptide-binding domain"/>
    <property type="match status" value="1"/>
</dbReference>
<dbReference type="GO" id="GO:0005524">
    <property type="term" value="F:ATP binding"/>
    <property type="evidence" value="ECO:0007669"/>
    <property type="project" value="UniProtKB-KW"/>
</dbReference>
<evidence type="ECO:0000313" key="6">
    <source>
        <dbReference type="Proteomes" id="UP000695562"/>
    </source>
</evidence>
<evidence type="ECO:0000256" key="1">
    <source>
        <dbReference type="ARBA" id="ARBA00007381"/>
    </source>
</evidence>
<dbReference type="FunFam" id="3.90.640.10:FF:000010">
    <property type="entry name" value="heat shock 70 kDa protein 14"/>
    <property type="match status" value="1"/>
</dbReference>
<reference evidence="5" key="1">
    <citation type="submission" date="2020-01" db="EMBL/GenBank/DDBJ databases">
        <title>Development of genomics and gene disruption for Polysphondylium violaceum indicates a role for the polyketide synthase stlB in stalk morphogenesis.</title>
        <authorList>
            <person name="Narita B."/>
            <person name="Kawabe Y."/>
            <person name="Kin K."/>
            <person name="Saito T."/>
            <person name="Gibbs R."/>
            <person name="Kuspa A."/>
            <person name="Muzny D."/>
            <person name="Queller D."/>
            <person name="Richards S."/>
            <person name="Strassman J."/>
            <person name="Sucgang R."/>
            <person name="Worley K."/>
            <person name="Schaap P."/>
        </authorList>
    </citation>
    <scope>NUCLEOTIDE SEQUENCE</scope>
    <source>
        <strain evidence="5">QSvi11</strain>
    </source>
</reference>
<keyword evidence="2 4" id="KW-0547">Nucleotide-binding</keyword>
<dbReference type="PRINTS" id="PR00301">
    <property type="entry name" value="HEATSHOCK70"/>
</dbReference>
<dbReference type="Gene3D" id="3.30.30.30">
    <property type="match status" value="1"/>
</dbReference>
<evidence type="ECO:0000313" key="5">
    <source>
        <dbReference type="EMBL" id="KAF2077448.1"/>
    </source>
</evidence>
<dbReference type="SUPFAM" id="SSF53067">
    <property type="entry name" value="Actin-like ATPase domain"/>
    <property type="match status" value="2"/>
</dbReference>
<dbReference type="AlphaFoldDB" id="A0A8J4PYH4"/>
<dbReference type="Gene3D" id="3.90.640.10">
    <property type="entry name" value="Actin, Chain A, domain 4"/>
    <property type="match status" value="1"/>
</dbReference>
<evidence type="ECO:0000256" key="3">
    <source>
        <dbReference type="ARBA" id="ARBA00022840"/>
    </source>
</evidence>
<dbReference type="Gene3D" id="2.60.34.10">
    <property type="entry name" value="Substrate Binding Domain Of DNAk, Chain A, domain 1"/>
    <property type="match status" value="1"/>
</dbReference>
<evidence type="ECO:0000256" key="4">
    <source>
        <dbReference type="RuleBase" id="RU003322"/>
    </source>
</evidence>
<gene>
    <name evidence="5" type="ORF">CYY_001221</name>
</gene>
<dbReference type="InterPro" id="IPR018181">
    <property type="entry name" value="Heat_shock_70_CS"/>
</dbReference>
<dbReference type="Gene3D" id="3.30.420.40">
    <property type="match status" value="2"/>
</dbReference>